<dbReference type="EC" id="5.4.99.-" evidence="4"/>
<proteinExistence type="inferred from homology"/>
<evidence type="ECO:0000256" key="1">
    <source>
        <dbReference type="ARBA" id="ARBA00008348"/>
    </source>
</evidence>
<dbReference type="SMART" id="SM00363">
    <property type="entry name" value="S4"/>
    <property type="match status" value="1"/>
</dbReference>
<dbReference type="Pfam" id="PF00849">
    <property type="entry name" value="PseudoU_synth_2"/>
    <property type="match status" value="1"/>
</dbReference>
<dbReference type="InterPro" id="IPR002942">
    <property type="entry name" value="S4_RNA-bd"/>
</dbReference>
<accession>A0A1F6BXW8</accession>
<dbReference type="CDD" id="cd00165">
    <property type="entry name" value="S4"/>
    <property type="match status" value="1"/>
</dbReference>
<dbReference type="InterPro" id="IPR050343">
    <property type="entry name" value="RsuA_PseudoU_synthase"/>
</dbReference>
<evidence type="ECO:0000313" key="7">
    <source>
        <dbReference type="Proteomes" id="UP000176322"/>
    </source>
</evidence>
<evidence type="ECO:0000256" key="3">
    <source>
        <dbReference type="PROSITE-ProRule" id="PRU00182"/>
    </source>
</evidence>
<dbReference type="PROSITE" id="PS50889">
    <property type="entry name" value="S4"/>
    <property type="match status" value="1"/>
</dbReference>
<dbReference type="GO" id="GO:0000455">
    <property type="term" value="P:enzyme-directed rRNA pseudouridine synthesis"/>
    <property type="evidence" value="ECO:0007669"/>
    <property type="project" value="UniProtKB-ARBA"/>
</dbReference>
<reference evidence="6 7" key="1">
    <citation type="journal article" date="2016" name="Nat. Commun.">
        <title>Thousands of microbial genomes shed light on interconnected biogeochemical processes in an aquifer system.</title>
        <authorList>
            <person name="Anantharaman K."/>
            <person name="Brown C.T."/>
            <person name="Hug L.A."/>
            <person name="Sharon I."/>
            <person name="Castelle C.J."/>
            <person name="Probst A.J."/>
            <person name="Thomas B.C."/>
            <person name="Singh A."/>
            <person name="Wilkins M.J."/>
            <person name="Karaoz U."/>
            <person name="Brodie E.L."/>
            <person name="Williams K.H."/>
            <person name="Hubbard S.S."/>
            <person name="Banfield J.F."/>
        </authorList>
    </citation>
    <scope>NUCLEOTIDE SEQUENCE [LARGE SCALE GENOMIC DNA]</scope>
</reference>
<dbReference type="Proteomes" id="UP000176322">
    <property type="component" value="Unassembled WGS sequence"/>
</dbReference>
<dbReference type="AlphaFoldDB" id="A0A1F6BXW8"/>
<dbReference type="PANTHER" id="PTHR47683">
    <property type="entry name" value="PSEUDOURIDINE SYNTHASE FAMILY PROTEIN-RELATED"/>
    <property type="match status" value="1"/>
</dbReference>
<dbReference type="STRING" id="1798475.A2837_01100"/>
<dbReference type="InterPro" id="IPR042092">
    <property type="entry name" value="PsdUridine_s_RsuA/RluB/E/F_cat"/>
</dbReference>
<dbReference type="InterPro" id="IPR036986">
    <property type="entry name" value="S4_RNA-bd_sf"/>
</dbReference>
<protein>
    <recommendedName>
        <fullName evidence="4">Pseudouridine synthase</fullName>
        <ecNumber evidence="4">5.4.99.-</ecNumber>
    </recommendedName>
</protein>
<evidence type="ECO:0000259" key="5">
    <source>
        <dbReference type="SMART" id="SM00363"/>
    </source>
</evidence>
<dbReference type="PANTHER" id="PTHR47683:SF2">
    <property type="entry name" value="RNA-BINDING S4 DOMAIN-CONTAINING PROTEIN"/>
    <property type="match status" value="1"/>
</dbReference>
<dbReference type="GO" id="GO:0120159">
    <property type="term" value="F:rRNA pseudouridine synthase activity"/>
    <property type="evidence" value="ECO:0007669"/>
    <property type="project" value="UniProtKB-ARBA"/>
</dbReference>
<name>A0A1F6BXW8_9BACT</name>
<dbReference type="InterPro" id="IPR018496">
    <property type="entry name" value="PsdUridine_synth_RsuA/RluB_CS"/>
</dbReference>
<feature type="domain" description="RNA-binding S4" evidence="5">
    <location>
        <begin position="3"/>
        <end position="65"/>
    </location>
</feature>
<dbReference type="PROSITE" id="PS01149">
    <property type="entry name" value="PSI_RSU"/>
    <property type="match status" value="1"/>
</dbReference>
<dbReference type="Pfam" id="PF01479">
    <property type="entry name" value="S4"/>
    <property type="match status" value="1"/>
</dbReference>
<evidence type="ECO:0000313" key="6">
    <source>
        <dbReference type="EMBL" id="OGG41794.1"/>
    </source>
</evidence>
<gene>
    <name evidence="6" type="ORF">A2837_01100</name>
</gene>
<comment type="caution">
    <text evidence="6">The sequence shown here is derived from an EMBL/GenBank/DDBJ whole genome shotgun (WGS) entry which is preliminary data.</text>
</comment>
<keyword evidence="2 4" id="KW-0413">Isomerase</keyword>
<dbReference type="Gene3D" id="3.30.70.1560">
    <property type="entry name" value="Alpha-L RNA-binding motif"/>
    <property type="match status" value="1"/>
</dbReference>
<dbReference type="GO" id="GO:0003723">
    <property type="term" value="F:RNA binding"/>
    <property type="evidence" value="ECO:0007669"/>
    <property type="project" value="UniProtKB-KW"/>
</dbReference>
<dbReference type="InterPro" id="IPR020094">
    <property type="entry name" value="TruA/RsuA/RluB/E/F_N"/>
</dbReference>
<dbReference type="EMBL" id="MFKO01000002">
    <property type="protein sequence ID" value="OGG41794.1"/>
    <property type="molecule type" value="Genomic_DNA"/>
</dbReference>
<evidence type="ECO:0000256" key="4">
    <source>
        <dbReference type="RuleBase" id="RU003887"/>
    </source>
</evidence>
<dbReference type="Gene3D" id="3.30.70.580">
    <property type="entry name" value="Pseudouridine synthase I, catalytic domain, N-terminal subdomain"/>
    <property type="match status" value="1"/>
</dbReference>
<organism evidence="6 7">
    <name type="scientific">Candidatus Kaiserbacteria bacterium RIFCSPHIGHO2_01_FULL_46_22</name>
    <dbReference type="NCBI Taxonomy" id="1798475"/>
    <lineage>
        <taxon>Bacteria</taxon>
        <taxon>Candidatus Kaiseribacteriota</taxon>
    </lineage>
</organism>
<sequence>MAVRLNKYLADRKLASRREADRLIAEGKVLVNGKKATLGQQIGDDDIVRLAPGATKPRTYLAYYKGVSIITHSPSEGEVDVITRLKKDYGLSGLFPIGRLDKASEGLLIITDDGLITGPLLDSENDNEKEYEVTVDKPVTIGLLKQLALGVNIEGYKTKPALAVPKGRNVFRLVLTEGKKHQIRRMCAALGWQVDNLKRVRIVNIELGKLKPNQYRKIVGKELKDFLKALGMV</sequence>
<dbReference type="InterPro" id="IPR020103">
    <property type="entry name" value="PsdUridine_synth_cat_dom_sf"/>
</dbReference>
<dbReference type="InterPro" id="IPR006145">
    <property type="entry name" value="PsdUridine_synth_RsuA/RluA"/>
</dbReference>
<dbReference type="NCBIfam" id="TIGR00093">
    <property type="entry name" value="pseudouridine synthase"/>
    <property type="match status" value="1"/>
</dbReference>
<dbReference type="SUPFAM" id="SSF55174">
    <property type="entry name" value="Alpha-L RNA-binding motif"/>
    <property type="match status" value="1"/>
</dbReference>
<evidence type="ECO:0000256" key="2">
    <source>
        <dbReference type="ARBA" id="ARBA00023235"/>
    </source>
</evidence>
<dbReference type="InterPro" id="IPR000748">
    <property type="entry name" value="PsdUridine_synth_RsuA/RluB/E/F"/>
</dbReference>
<comment type="similarity">
    <text evidence="1 4">Belongs to the pseudouridine synthase RsuA family.</text>
</comment>
<keyword evidence="3" id="KW-0694">RNA-binding</keyword>
<dbReference type="Gene3D" id="3.10.290.10">
    <property type="entry name" value="RNA-binding S4 domain"/>
    <property type="match status" value="1"/>
</dbReference>
<dbReference type="SUPFAM" id="SSF55120">
    <property type="entry name" value="Pseudouridine synthase"/>
    <property type="match status" value="1"/>
</dbReference>